<name>A0ABQ6EU82_9VIBR</name>
<evidence type="ECO:0000259" key="6">
    <source>
        <dbReference type="PROSITE" id="PS51194"/>
    </source>
</evidence>
<sequence>MFSLPIETLKSDFLNRLSTHNMIVEAETGSGKSTRLPVWAEESGKVLVVEPRRIACTSLAQFIAKQREEPVGKSVGYSIKLKNCFTNDSQIVFVTPGVALRWYSDNRLSGFDTVIVDEFHERRWDTDLLVALLRETNTHRLVVTSATIEGHKLAQYIGAERLQSSGRNHDVTILYRGSDSRQLPESRLLEQRVKKEVEQLLSLDGDILVFLPGRKEIAQCQSCLSHLPNVIVVPLHASVTDQQRDLALTPQSQKKIVLATNVAETSLTIPNIVAVIDSGLERRTEQRNGKTTLCLKHISRASARQRSGRAGRVMDGVCVRLYGQHAALSEVTPPELHREALEEAMLAAACCGYKISDLNFLEPLPEKSLRQAATMLENMGAIDSLGDVTPHGQCLYPLPIDALYADLVARMPKRNLQEAMVDLTSIMSTPNAICRWNCSEQSQQQLQSEEPLGSDVELMIRVLRGQILSGVTIEQEALKEAKLLSAQMRAMFELPQLEVASRYAHEELAESIADLHPELLFVRREKRREAFANGLMEVVLGRNSRLLDATEAILVMDTHSLPGRGLKQTLNIATFTMPVKLSVFEKLNIGEWVDGSTLMVNEVPHIEMCLMYAGRKVVTKIQLAHGETASKLLLEAVKQEDVFPGFAQRRHEQIEHWKLYQAIEGHPLTNELEELSFESWFLQQLEALELTELTDLQMFSADDFAFDGIPSWEYEEFSARYPFQLSIGDLNLTVEYLPKKKLVYVVYQSGLRKGSPKRWELPRWSGWRVQYKKASRIVDVR</sequence>
<feature type="domain" description="Helicase ATP-binding" evidence="5">
    <location>
        <begin position="13"/>
        <end position="166"/>
    </location>
</feature>
<dbReference type="PANTHER" id="PTHR43519">
    <property type="entry name" value="ATP-DEPENDENT RNA HELICASE HRPB"/>
    <property type="match status" value="1"/>
</dbReference>
<dbReference type="InterPro" id="IPR011545">
    <property type="entry name" value="DEAD/DEAH_box_helicase_dom"/>
</dbReference>
<feature type="domain" description="Helicase C-terminal" evidence="6">
    <location>
        <begin position="188"/>
        <end position="361"/>
    </location>
</feature>
<evidence type="ECO:0000256" key="3">
    <source>
        <dbReference type="ARBA" id="ARBA00022806"/>
    </source>
</evidence>
<organism evidence="7 8">
    <name type="scientific">Vibrio zhanjiangensis</name>
    <dbReference type="NCBI Taxonomy" id="1046128"/>
    <lineage>
        <taxon>Bacteria</taxon>
        <taxon>Pseudomonadati</taxon>
        <taxon>Pseudomonadota</taxon>
        <taxon>Gammaproteobacteria</taxon>
        <taxon>Vibrionales</taxon>
        <taxon>Vibrionaceae</taxon>
        <taxon>Vibrio</taxon>
    </lineage>
</organism>
<dbReference type="InterPro" id="IPR001650">
    <property type="entry name" value="Helicase_C-like"/>
</dbReference>
<proteinExistence type="predicted"/>
<reference evidence="8" key="1">
    <citation type="journal article" date="2019" name="Int. J. Syst. Evol. Microbiol.">
        <title>The Global Catalogue of Microorganisms (GCM) 10K type strain sequencing project: providing services to taxonomists for standard genome sequencing and annotation.</title>
        <authorList>
            <consortium name="The Broad Institute Genomics Platform"/>
            <consortium name="The Broad Institute Genome Sequencing Center for Infectious Disease"/>
            <person name="Wu L."/>
            <person name="Ma J."/>
        </authorList>
    </citation>
    <scope>NUCLEOTIDE SEQUENCE [LARGE SCALE GENOMIC DNA]</scope>
    <source>
        <strain evidence="8">NBRC 108723</strain>
    </source>
</reference>
<evidence type="ECO:0000313" key="8">
    <source>
        <dbReference type="Proteomes" id="UP001157138"/>
    </source>
</evidence>
<keyword evidence="1" id="KW-0547">Nucleotide-binding</keyword>
<dbReference type="InterPro" id="IPR027417">
    <property type="entry name" value="P-loop_NTPase"/>
</dbReference>
<comment type="caution">
    <text evidence="7">The sequence shown here is derived from an EMBL/GenBank/DDBJ whole genome shotgun (WGS) entry which is preliminary data.</text>
</comment>
<keyword evidence="4" id="KW-0067">ATP-binding</keyword>
<evidence type="ECO:0000256" key="2">
    <source>
        <dbReference type="ARBA" id="ARBA00022801"/>
    </source>
</evidence>
<dbReference type="SMART" id="SM00487">
    <property type="entry name" value="DEXDc"/>
    <property type="match status" value="1"/>
</dbReference>
<dbReference type="PROSITE" id="PS51194">
    <property type="entry name" value="HELICASE_CTER"/>
    <property type="match status" value="1"/>
</dbReference>
<evidence type="ECO:0000256" key="4">
    <source>
        <dbReference type="ARBA" id="ARBA00022840"/>
    </source>
</evidence>
<dbReference type="Gene3D" id="3.40.50.300">
    <property type="entry name" value="P-loop containing nucleotide triphosphate hydrolases"/>
    <property type="match status" value="2"/>
</dbReference>
<dbReference type="RefSeq" id="WP_284190553.1">
    <property type="nucleotide sequence ID" value="NZ_BSPW01000010.1"/>
</dbReference>
<protein>
    <submittedName>
        <fullName evidence="7">DEAD/DEAH box helicase</fullName>
    </submittedName>
</protein>
<keyword evidence="8" id="KW-1185">Reference proteome</keyword>
<dbReference type="Pfam" id="PF00271">
    <property type="entry name" value="Helicase_C"/>
    <property type="match status" value="1"/>
</dbReference>
<gene>
    <name evidence="7" type="ORF">GCM10007938_04020</name>
</gene>
<dbReference type="EMBL" id="BSPW01000010">
    <property type="protein sequence ID" value="GLT16626.1"/>
    <property type="molecule type" value="Genomic_DNA"/>
</dbReference>
<dbReference type="PANTHER" id="PTHR43519:SF1">
    <property type="entry name" value="ATP-DEPENDENT RNA HELICASE HRPB"/>
    <property type="match status" value="1"/>
</dbReference>
<evidence type="ECO:0000259" key="5">
    <source>
        <dbReference type="PROSITE" id="PS51192"/>
    </source>
</evidence>
<dbReference type="CDD" id="cd18791">
    <property type="entry name" value="SF2_C_RHA"/>
    <property type="match status" value="1"/>
</dbReference>
<evidence type="ECO:0000313" key="7">
    <source>
        <dbReference type="EMBL" id="GLT16626.1"/>
    </source>
</evidence>
<dbReference type="GO" id="GO:0004386">
    <property type="term" value="F:helicase activity"/>
    <property type="evidence" value="ECO:0007669"/>
    <property type="project" value="UniProtKB-KW"/>
</dbReference>
<dbReference type="SMART" id="SM00490">
    <property type="entry name" value="HELICc"/>
    <property type="match status" value="1"/>
</dbReference>
<dbReference type="SUPFAM" id="SSF52540">
    <property type="entry name" value="P-loop containing nucleoside triphosphate hydrolases"/>
    <property type="match status" value="1"/>
</dbReference>
<dbReference type="Gene3D" id="1.20.120.1080">
    <property type="match status" value="1"/>
</dbReference>
<evidence type="ECO:0000256" key="1">
    <source>
        <dbReference type="ARBA" id="ARBA00022741"/>
    </source>
</evidence>
<dbReference type="Proteomes" id="UP001157138">
    <property type="component" value="Unassembled WGS sequence"/>
</dbReference>
<dbReference type="CDD" id="cd17917">
    <property type="entry name" value="DEXHc_RHA-like"/>
    <property type="match status" value="1"/>
</dbReference>
<dbReference type="InterPro" id="IPR014001">
    <property type="entry name" value="Helicase_ATP-bd"/>
</dbReference>
<dbReference type="Pfam" id="PF00270">
    <property type="entry name" value="DEAD"/>
    <property type="match status" value="1"/>
</dbReference>
<accession>A0ABQ6EU82</accession>
<keyword evidence="2" id="KW-0378">Hydrolase</keyword>
<keyword evidence="3 7" id="KW-0347">Helicase</keyword>
<dbReference type="PROSITE" id="PS51192">
    <property type="entry name" value="HELICASE_ATP_BIND_1"/>
    <property type="match status" value="1"/>
</dbReference>